<dbReference type="EMBL" id="GBXM01062552">
    <property type="protein sequence ID" value="JAH46025.1"/>
    <property type="molecule type" value="Transcribed_RNA"/>
</dbReference>
<proteinExistence type="predicted"/>
<organism evidence="1">
    <name type="scientific">Anguilla anguilla</name>
    <name type="common">European freshwater eel</name>
    <name type="synonym">Muraena anguilla</name>
    <dbReference type="NCBI Taxonomy" id="7936"/>
    <lineage>
        <taxon>Eukaryota</taxon>
        <taxon>Metazoa</taxon>
        <taxon>Chordata</taxon>
        <taxon>Craniata</taxon>
        <taxon>Vertebrata</taxon>
        <taxon>Euteleostomi</taxon>
        <taxon>Actinopterygii</taxon>
        <taxon>Neopterygii</taxon>
        <taxon>Teleostei</taxon>
        <taxon>Anguilliformes</taxon>
        <taxon>Anguillidae</taxon>
        <taxon>Anguilla</taxon>
    </lineage>
</organism>
<dbReference type="EMBL" id="GBXM01063157">
    <property type="protein sequence ID" value="JAH45420.1"/>
    <property type="molecule type" value="Transcribed_RNA"/>
</dbReference>
<protein>
    <submittedName>
        <fullName evidence="1">Uncharacterized protein</fullName>
    </submittedName>
</protein>
<accession>A0A0E9SXP3</accession>
<reference evidence="1" key="2">
    <citation type="journal article" date="2015" name="Fish Shellfish Immunol.">
        <title>Early steps in the European eel (Anguilla anguilla)-Vibrio vulnificus interaction in the gills: Role of the RtxA13 toxin.</title>
        <authorList>
            <person name="Callol A."/>
            <person name="Pajuelo D."/>
            <person name="Ebbesson L."/>
            <person name="Teles M."/>
            <person name="MacKenzie S."/>
            <person name="Amaro C."/>
        </authorList>
    </citation>
    <scope>NUCLEOTIDE SEQUENCE</scope>
</reference>
<reference evidence="1" key="1">
    <citation type="submission" date="2014-11" db="EMBL/GenBank/DDBJ databases">
        <authorList>
            <person name="Amaro Gonzalez C."/>
        </authorList>
    </citation>
    <scope>NUCLEOTIDE SEQUENCE</scope>
</reference>
<name>A0A0E9SXP3_ANGAN</name>
<evidence type="ECO:0000313" key="1">
    <source>
        <dbReference type="EMBL" id="JAH45420.1"/>
    </source>
</evidence>
<dbReference type="AlphaFoldDB" id="A0A0E9SXP3"/>
<sequence>MSLDEVELMCVPTVFRQRVGIVQNTIKVSIRQCWHNLFP</sequence>